<evidence type="ECO:0000313" key="11">
    <source>
        <dbReference type="Proteomes" id="UP000216339"/>
    </source>
</evidence>
<gene>
    <name evidence="4" type="primary">mdh</name>
    <name evidence="10" type="ORF">BSZ37_16820</name>
</gene>
<dbReference type="HAMAP" id="MF_00487">
    <property type="entry name" value="Malate_dehydrog_3"/>
    <property type="match status" value="1"/>
</dbReference>
<dbReference type="InterPro" id="IPR022383">
    <property type="entry name" value="Lactate/malate_DH_C"/>
</dbReference>
<dbReference type="InterPro" id="IPR001236">
    <property type="entry name" value="Lactate/malate_DH_N"/>
</dbReference>
<dbReference type="SUPFAM" id="SSF51735">
    <property type="entry name" value="NAD(P)-binding Rossmann-fold domains"/>
    <property type="match status" value="1"/>
</dbReference>
<dbReference type="InterPro" id="IPR001557">
    <property type="entry name" value="L-lactate/malate_DH"/>
</dbReference>
<comment type="caution">
    <text evidence="10">The sequence shown here is derived from an EMBL/GenBank/DDBJ whole genome shotgun (WGS) entry which is preliminary data.</text>
</comment>
<dbReference type="Pfam" id="PF02866">
    <property type="entry name" value="Ldh_1_C"/>
    <property type="match status" value="1"/>
</dbReference>
<dbReference type="Gene3D" id="3.40.50.720">
    <property type="entry name" value="NAD(P)-binding Rossmann-like Domain"/>
    <property type="match status" value="1"/>
</dbReference>
<comment type="catalytic activity">
    <reaction evidence="4">
        <text>(S)-malate + NAD(+) = oxaloacetate + NADH + H(+)</text>
        <dbReference type="Rhea" id="RHEA:21432"/>
        <dbReference type="ChEBI" id="CHEBI:15378"/>
        <dbReference type="ChEBI" id="CHEBI:15589"/>
        <dbReference type="ChEBI" id="CHEBI:16452"/>
        <dbReference type="ChEBI" id="CHEBI:57540"/>
        <dbReference type="ChEBI" id="CHEBI:57945"/>
        <dbReference type="EC" id="1.1.1.37"/>
    </reaction>
</comment>
<feature type="domain" description="Lactate/malate dehydrogenase C-terminal" evidence="9">
    <location>
        <begin position="146"/>
        <end position="304"/>
    </location>
</feature>
<feature type="binding site" evidence="4 7">
    <location>
        <begin position="117"/>
        <end position="119"/>
    </location>
    <ligand>
        <name>NAD(+)</name>
        <dbReference type="ChEBI" id="CHEBI:57540"/>
    </ligand>
</feature>
<evidence type="ECO:0000259" key="8">
    <source>
        <dbReference type="Pfam" id="PF00056"/>
    </source>
</evidence>
<dbReference type="InterPro" id="IPR011275">
    <property type="entry name" value="Malate_DH_type3"/>
</dbReference>
<feature type="binding site" evidence="4 7">
    <location>
        <position position="94"/>
    </location>
    <ligand>
        <name>NAD(+)</name>
        <dbReference type="ChEBI" id="CHEBI:57540"/>
    </ligand>
</feature>
<evidence type="ECO:0000259" key="9">
    <source>
        <dbReference type="Pfam" id="PF02866"/>
    </source>
</evidence>
<keyword evidence="11" id="KW-1185">Reference proteome</keyword>
<dbReference type="RefSeq" id="WP_095511652.1">
    <property type="nucleotide sequence ID" value="NZ_MQWD01000001.1"/>
</dbReference>
<dbReference type="PANTHER" id="PTHR43128:SF16">
    <property type="entry name" value="L-LACTATE DEHYDROGENASE"/>
    <property type="match status" value="1"/>
</dbReference>
<dbReference type="AlphaFoldDB" id="A0A271J3G3"/>
<dbReference type="NCBIfam" id="NF004863">
    <property type="entry name" value="PRK06223.1"/>
    <property type="match status" value="1"/>
</dbReference>
<dbReference type="PRINTS" id="PR00086">
    <property type="entry name" value="LLDHDRGNASE"/>
</dbReference>
<evidence type="ECO:0000256" key="2">
    <source>
        <dbReference type="ARBA" id="ARBA00023002"/>
    </source>
</evidence>
<feature type="binding site" evidence="4 6">
    <location>
        <position position="150"/>
    </location>
    <ligand>
        <name>substrate</name>
    </ligand>
</feature>
<dbReference type="Proteomes" id="UP000216339">
    <property type="component" value="Unassembled WGS sequence"/>
</dbReference>
<dbReference type="EC" id="1.1.1.37" evidence="4"/>
<dbReference type="GO" id="GO:0006089">
    <property type="term" value="P:lactate metabolic process"/>
    <property type="evidence" value="ECO:0007669"/>
    <property type="project" value="TreeGrafter"/>
</dbReference>
<dbReference type="GO" id="GO:0030060">
    <property type="term" value="F:L-malate dehydrogenase (NAD+) activity"/>
    <property type="evidence" value="ECO:0007669"/>
    <property type="project" value="UniProtKB-UniRule"/>
</dbReference>
<feature type="binding site" evidence="4 7">
    <location>
        <position position="32"/>
    </location>
    <ligand>
        <name>NAD(+)</name>
        <dbReference type="ChEBI" id="CHEBI:57540"/>
    </ligand>
</feature>
<sequence>MKLTVVGAGNVGATVAECVARMDIVQNIALIDINEGVAQGKALDLMEAAPIHGFDTVIEGGADYGITEGSDVTVITAGLPRKPGMSRDDLLKVNSDIVSSVTRQVVEKSPDTILIVVSNPLDVMTYVAYMESGFPSQRVMGMAGVLDTARYRAFLKMELGVSVRDINAMLLGGHGDSMTPLPRFTTIGSQPVTDLIDEARLDEIIERTKKGGGEIVGLMGTSAWYAPGAGAAEMVEAVVKDSNRVLPAAAWVTGQYGLEDLFIGVPVKLGKGGIKEIVELDLNEKEASDMQASGAHVREVIEAYQNLPKDEA</sequence>
<accession>A0A271J3G3</accession>
<dbReference type="CDD" id="cd01339">
    <property type="entry name" value="LDH-like_MDH"/>
    <property type="match status" value="1"/>
</dbReference>
<name>A0A271J3G3_9BACT</name>
<feature type="binding site" evidence="4 6">
    <location>
        <position position="119"/>
    </location>
    <ligand>
        <name>substrate</name>
    </ligand>
</feature>
<organism evidence="10 11">
    <name type="scientific">Rubrivirga marina</name>
    <dbReference type="NCBI Taxonomy" id="1196024"/>
    <lineage>
        <taxon>Bacteria</taxon>
        <taxon>Pseudomonadati</taxon>
        <taxon>Rhodothermota</taxon>
        <taxon>Rhodothermia</taxon>
        <taxon>Rhodothermales</taxon>
        <taxon>Rubricoccaceae</taxon>
        <taxon>Rubrivirga</taxon>
    </lineage>
</organism>
<feature type="binding site" evidence="4 6">
    <location>
        <position position="87"/>
    </location>
    <ligand>
        <name>substrate</name>
    </ligand>
</feature>
<dbReference type="SUPFAM" id="SSF56327">
    <property type="entry name" value="LDH C-terminal domain-like"/>
    <property type="match status" value="1"/>
</dbReference>
<dbReference type="Pfam" id="PF00056">
    <property type="entry name" value="Ldh_1_N"/>
    <property type="match status" value="1"/>
</dbReference>
<keyword evidence="2 4" id="KW-0560">Oxidoreductase</keyword>
<reference evidence="10 11" key="1">
    <citation type="submission" date="2016-11" db="EMBL/GenBank/DDBJ databases">
        <title>Study of marine rhodopsin-containing bacteria.</title>
        <authorList>
            <person name="Yoshizawa S."/>
            <person name="Kumagai Y."/>
            <person name="Kogure K."/>
        </authorList>
    </citation>
    <scope>NUCLEOTIDE SEQUENCE [LARGE SCALE GENOMIC DNA]</scope>
    <source>
        <strain evidence="10 11">SAORIC-28</strain>
    </source>
</reference>
<dbReference type="Gene3D" id="3.90.110.10">
    <property type="entry name" value="Lactate dehydrogenase/glycoside hydrolase, family 4, C-terminal"/>
    <property type="match status" value="1"/>
</dbReference>
<dbReference type="PANTHER" id="PTHR43128">
    <property type="entry name" value="L-2-HYDROXYCARBOXYLATE DEHYDROGENASE (NAD(P)(+))"/>
    <property type="match status" value="1"/>
</dbReference>
<evidence type="ECO:0000313" key="10">
    <source>
        <dbReference type="EMBL" id="PAP77983.1"/>
    </source>
</evidence>
<feature type="domain" description="Lactate/malate dehydrogenase N-terminal" evidence="8">
    <location>
        <begin position="1"/>
        <end position="141"/>
    </location>
</feature>
<comment type="similarity">
    <text evidence="4">Belongs to the LDH/MDH superfamily. MDH type 3 family.</text>
</comment>
<evidence type="ECO:0000256" key="7">
    <source>
        <dbReference type="PIRSR" id="PIRSR000102-3"/>
    </source>
</evidence>
<dbReference type="PIRSF" id="PIRSF000102">
    <property type="entry name" value="Lac_mal_DH"/>
    <property type="match status" value="1"/>
</dbReference>
<keyword evidence="3 4" id="KW-0520">NAD</keyword>
<protein>
    <recommendedName>
        <fullName evidence="4">Malate dehydrogenase</fullName>
        <ecNumber evidence="4">1.1.1.37</ecNumber>
    </recommendedName>
</protein>
<dbReference type="OrthoDB" id="9802969at2"/>
<keyword evidence="1 4" id="KW-0816">Tricarboxylic acid cycle</keyword>
<dbReference type="InterPro" id="IPR036291">
    <property type="entry name" value="NAD(P)-bd_dom_sf"/>
</dbReference>
<dbReference type="FunFam" id="3.40.50.720:FF:000018">
    <property type="entry name" value="Malate dehydrogenase"/>
    <property type="match status" value="1"/>
</dbReference>
<feature type="binding site" evidence="4 6">
    <location>
        <position position="81"/>
    </location>
    <ligand>
        <name>substrate</name>
    </ligand>
</feature>
<dbReference type="InterPro" id="IPR015955">
    <property type="entry name" value="Lactate_DH/Glyco_Ohase_4_C"/>
</dbReference>
<dbReference type="NCBIfam" id="TIGR01763">
    <property type="entry name" value="MalateDH_bact"/>
    <property type="match status" value="1"/>
</dbReference>
<comment type="function">
    <text evidence="4">Catalyzes the reversible oxidation of malate to oxaloacetate.</text>
</comment>
<evidence type="ECO:0000256" key="4">
    <source>
        <dbReference type="HAMAP-Rule" id="MF_00487"/>
    </source>
</evidence>
<evidence type="ECO:0000256" key="1">
    <source>
        <dbReference type="ARBA" id="ARBA00022532"/>
    </source>
</evidence>
<evidence type="ECO:0000256" key="3">
    <source>
        <dbReference type="ARBA" id="ARBA00023027"/>
    </source>
</evidence>
<evidence type="ECO:0000256" key="5">
    <source>
        <dbReference type="PIRSR" id="PIRSR000102-1"/>
    </source>
</evidence>
<dbReference type="GO" id="GO:0006099">
    <property type="term" value="P:tricarboxylic acid cycle"/>
    <property type="evidence" value="ECO:0007669"/>
    <property type="project" value="UniProtKB-UniRule"/>
</dbReference>
<dbReference type="GO" id="GO:0004459">
    <property type="term" value="F:L-lactate dehydrogenase (NAD+) activity"/>
    <property type="evidence" value="ECO:0007669"/>
    <property type="project" value="TreeGrafter"/>
</dbReference>
<evidence type="ECO:0000256" key="6">
    <source>
        <dbReference type="PIRSR" id="PIRSR000102-2"/>
    </source>
</evidence>
<dbReference type="EMBL" id="MQWD01000001">
    <property type="protein sequence ID" value="PAP77983.1"/>
    <property type="molecule type" value="Genomic_DNA"/>
</dbReference>
<feature type="active site" description="Proton acceptor" evidence="4 5">
    <location>
        <position position="174"/>
    </location>
</feature>
<proteinExistence type="inferred from homology"/>
<feature type="binding site" evidence="4 7">
    <location>
        <begin position="7"/>
        <end position="12"/>
    </location>
    <ligand>
        <name>NAD(+)</name>
        <dbReference type="ChEBI" id="CHEBI:57540"/>
    </ligand>
</feature>
<dbReference type="FunFam" id="3.90.110.10:FF:000004">
    <property type="entry name" value="Malate dehydrogenase"/>
    <property type="match status" value="1"/>
</dbReference>